<protein>
    <submittedName>
        <fullName evidence="5">Virulence-regulating protein VirS</fullName>
    </submittedName>
</protein>
<dbReference type="Proteomes" id="UP000049983">
    <property type="component" value="Unassembled WGS sequence"/>
</dbReference>
<accession>A0A0M7A6Y9</accession>
<dbReference type="STRING" id="311410.LA5095_01248"/>
<evidence type="ECO:0000256" key="2">
    <source>
        <dbReference type="ARBA" id="ARBA00023125"/>
    </source>
</evidence>
<dbReference type="AlphaFoldDB" id="A0A0M7A6Y9"/>
<evidence type="ECO:0000256" key="3">
    <source>
        <dbReference type="ARBA" id="ARBA00023163"/>
    </source>
</evidence>
<keyword evidence="2" id="KW-0238">DNA-binding</keyword>
<evidence type="ECO:0000313" key="6">
    <source>
        <dbReference type="Proteomes" id="UP000049983"/>
    </source>
</evidence>
<dbReference type="SMART" id="SM00342">
    <property type="entry name" value="HTH_ARAC"/>
    <property type="match status" value="1"/>
</dbReference>
<reference evidence="6" key="1">
    <citation type="submission" date="2015-07" db="EMBL/GenBank/DDBJ databases">
        <authorList>
            <person name="Rodrigo-Torres Lidia"/>
            <person name="Arahal R.David."/>
        </authorList>
    </citation>
    <scope>NUCLEOTIDE SEQUENCE [LARGE SCALE GENOMIC DNA]</scope>
    <source>
        <strain evidence="6">CECT 5096</strain>
    </source>
</reference>
<dbReference type="EMBL" id="CXWC01000010">
    <property type="protein sequence ID" value="CTQ70381.1"/>
    <property type="molecule type" value="Genomic_DNA"/>
</dbReference>
<keyword evidence="1" id="KW-0805">Transcription regulation</keyword>
<evidence type="ECO:0000313" key="5">
    <source>
        <dbReference type="EMBL" id="CTQ70381.1"/>
    </source>
</evidence>
<dbReference type="GeneID" id="97669883"/>
<dbReference type="InterPro" id="IPR009057">
    <property type="entry name" value="Homeodomain-like_sf"/>
</dbReference>
<proteinExistence type="predicted"/>
<keyword evidence="6" id="KW-1185">Reference proteome</keyword>
<evidence type="ECO:0000256" key="1">
    <source>
        <dbReference type="ARBA" id="ARBA00023015"/>
    </source>
</evidence>
<dbReference type="GO" id="GO:0005829">
    <property type="term" value="C:cytosol"/>
    <property type="evidence" value="ECO:0007669"/>
    <property type="project" value="TreeGrafter"/>
</dbReference>
<keyword evidence="3" id="KW-0804">Transcription</keyword>
<organism evidence="5 6">
    <name type="scientific">Roseibium album</name>
    <dbReference type="NCBI Taxonomy" id="311410"/>
    <lineage>
        <taxon>Bacteria</taxon>
        <taxon>Pseudomonadati</taxon>
        <taxon>Pseudomonadota</taxon>
        <taxon>Alphaproteobacteria</taxon>
        <taxon>Hyphomicrobiales</taxon>
        <taxon>Stappiaceae</taxon>
        <taxon>Roseibium</taxon>
    </lineage>
</organism>
<dbReference type="InterPro" id="IPR018060">
    <property type="entry name" value="HTH_AraC"/>
</dbReference>
<feature type="domain" description="HTH araC/xylS-type" evidence="4">
    <location>
        <begin position="236"/>
        <end position="333"/>
    </location>
</feature>
<dbReference type="GO" id="GO:0000976">
    <property type="term" value="F:transcription cis-regulatory region binding"/>
    <property type="evidence" value="ECO:0007669"/>
    <property type="project" value="TreeGrafter"/>
</dbReference>
<dbReference type="PROSITE" id="PS01124">
    <property type="entry name" value="HTH_ARAC_FAMILY_2"/>
    <property type="match status" value="1"/>
</dbReference>
<evidence type="ECO:0000259" key="4">
    <source>
        <dbReference type="PROSITE" id="PS01124"/>
    </source>
</evidence>
<dbReference type="RefSeq" id="WP_104701055.1">
    <property type="nucleotide sequence ID" value="NZ_CANKXR010000010.1"/>
</dbReference>
<dbReference type="PANTHER" id="PTHR47894">
    <property type="entry name" value="HTH-TYPE TRANSCRIPTIONAL REGULATOR GADX"/>
    <property type="match status" value="1"/>
</dbReference>
<dbReference type="InterPro" id="IPR032687">
    <property type="entry name" value="AraC-type_N"/>
</dbReference>
<dbReference type="OrthoDB" id="9805730at2"/>
<dbReference type="SUPFAM" id="SSF46689">
    <property type="entry name" value="Homeodomain-like"/>
    <property type="match status" value="1"/>
</dbReference>
<name>A0A0M7A6Y9_9HYPH</name>
<dbReference type="Gene3D" id="1.10.10.60">
    <property type="entry name" value="Homeodomain-like"/>
    <property type="match status" value="1"/>
</dbReference>
<sequence>MPKISAYRLKHVARVYAQEPGAVQPFTDFLKNAGVEPSVLTDQNSKVELAAEAALVTQACDALKDQTFAARTGLATPGSKTLLAYLANASATVGQVFGFAQKYYALEDPHLQFKLLKNENGPIVALESAVLSGHQAPRHRELLVFGMYKRVTQIAGPDFGPLTLHLDCNDQAHCKRLSEFVSCEIVNGQSMSGLQLPRDGLSYPIPTFDSALLDHLQAHGDARLEQMPRESQSLSEKVVAVVRKQLPGHLPSGDEVAEQLFMTRRTLTRRLGAEGTSYKALAEAARCDIAKRLLIGESSIAQVAFLLDFSDQAAFSVAFKRWTGTTPALFKRSNG</sequence>
<gene>
    <name evidence="5" type="primary">virS_1</name>
    <name evidence="5" type="ORF">LA5096_02503</name>
</gene>
<dbReference type="PANTHER" id="PTHR47894:SF4">
    <property type="entry name" value="HTH-TYPE TRANSCRIPTIONAL REGULATOR GADX"/>
    <property type="match status" value="1"/>
</dbReference>
<dbReference type="Pfam" id="PF12625">
    <property type="entry name" value="Arabinose_bd"/>
    <property type="match status" value="1"/>
</dbReference>
<dbReference type="GO" id="GO:0003700">
    <property type="term" value="F:DNA-binding transcription factor activity"/>
    <property type="evidence" value="ECO:0007669"/>
    <property type="project" value="InterPro"/>
</dbReference>
<dbReference type="Pfam" id="PF12833">
    <property type="entry name" value="HTH_18"/>
    <property type="match status" value="1"/>
</dbReference>